<dbReference type="PROSITE" id="PS50928">
    <property type="entry name" value="ABC_TM1"/>
    <property type="match status" value="1"/>
</dbReference>
<evidence type="ECO:0000259" key="8">
    <source>
        <dbReference type="PROSITE" id="PS50928"/>
    </source>
</evidence>
<dbReference type="PANTHER" id="PTHR43386:SF1">
    <property type="entry name" value="D,D-DIPEPTIDE TRANSPORT SYSTEM PERMEASE PROTEIN DDPC-RELATED"/>
    <property type="match status" value="1"/>
</dbReference>
<protein>
    <submittedName>
        <fullName evidence="9">Peptide/nickel transport system permease protein</fullName>
    </submittedName>
</protein>
<dbReference type="SUPFAM" id="SSF161098">
    <property type="entry name" value="MetI-like"/>
    <property type="match status" value="1"/>
</dbReference>
<keyword evidence="6 7" id="KW-0472">Membrane</keyword>
<feature type="transmembrane region" description="Helical" evidence="7">
    <location>
        <begin position="226"/>
        <end position="249"/>
    </location>
</feature>
<dbReference type="InterPro" id="IPR000515">
    <property type="entry name" value="MetI-like"/>
</dbReference>
<keyword evidence="2 7" id="KW-0813">Transport</keyword>
<dbReference type="EMBL" id="SHKL01000001">
    <property type="protein sequence ID" value="RZT87774.1"/>
    <property type="molecule type" value="Genomic_DNA"/>
</dbReference>
<keyword evidence="5 7" id="KW-1133">Transmembrane helix</keyword>
<dbReference type="Gene3D" id="1.10.3720.10">
    <property type="entry name" value="MetI-like"/>
    <property type="match status" value="1"/>
</dbReference>
<evidence type="ECO:0000256" key="5">
    <source>
        <dbReference type="ARBA" id="ARBA00022989"/>
    </source>
</evidence>
<dbReference type="PANTHER" id="PTHR43386">
    <property type="entry name" value="OLIGOPEPTIDE TRANSPORT SYSTEM PERMEASE PROTEIN APPC"/>
    <property type="match status" value="1"/>
</dbReference>
<keyword evidence="10" id="KW-1185">Reference proteome</keyword>
<sequence>MTRWWAVAAALVAAVVVVVPLTGDPDAPDFAAILAGPSPAHPLGTDQLGRDLLLRLLAGAQLTLGISVVTVLVTGAVGIAAGMVAGYRGGPGARVLLRTVDVLAALPAVLFGLLAAAVLGPGIGSLLVAVWLVGWTPFARQAYQLTVAERGRDYVEGAVALGADPIRVLTRHVARNLAPPLLAHACVRFAATLLTVSGLSFLGLGVAPPTAEWGAMVAEGREYLFVAPHVVLVPSVAVVAVAVLVTVAGRRIVTSDRTRR</sequence>
<evidence type="ECO:0000313" key="9">
    <source>
        <dbReference type="EMBL" id="RZT87774.1"/>
    </source>
</evidence>
<dbReference type="AlphaFoldDB" id="A0A4Q7V2R5"/>
<dbReference type="InterPro" id="IPR050366">
    <property type="entry name" value="BP-dependent_transpt_permease"/>
</dbReference>
<feature type="transmembrane region" description="Helical" evidence="7">
    <location>
        <begin position="181"/>
        <end position="206"/>
    </location>
</feature>
<dbReference type="RefSeq" id="WP_130291873.1">
    <property type="nucleotide sequence ID" value="NZ_SHKL01000001.1"/>
</dbReference>
<dbReference type="OrthoDB" id="9812701at2"/>
<evidence type="ECO:0000256" key="7">
    <source>
        <dbReference type="RuleBase" id="RU363032"/>
    </source>
</evidence>
<evidence type="ECO:0000256" key="2">
    <source>
        <dbReference type="ARBA" id="ARBA00022448"/>
    </source>
</evidence>
<dbReference type="GO" id="GO:0055085">
    <property type="term" value="P:transmembrane transport"/>
    <property type="evidence" value="ECO:0007669"/>
    <property type="project" value="InterPro"/>
</dbReference>
<feature type="transmembrane region" description="Helical" evidence="7">
    <location>
        <begin position="59"/>
        <end position="83"/>
    </location>
</feature>
<evidence type="ECO:0000256" key="6">
    <source>
        <dbReference type="ARBA" id="ARBA00023136"/>
    </source>
</evidence>
<accession>A0A4Q7V2R5</accession>
<dbReference type="Pfam" id="PF00528">
    <property type="entry name" value="BPD_transp_1"/>
    <property type="match status" value="1"/>
</dbReference>
<evidence type="ECO:0000313" key="10">
    <source>
        <dbReference type="Proteomes" id="UP000291591"/>
    </source>
</evidence>
<evidence type="ECO:0000256" key="3">
    <source>
        <dbReference type="ARBA" id="ARBA00022475"/>
    </source>
</evidence>
<keyword evidence="4 7" id="KW-0812">Transmembrane</keyword>
<dbReference type="GO" id="GO:0005886">
    <property type="term" value="C:plasma membrane"/>
    <property type="evidence" value="ECO:0007669"/>
    <property type="project" value="UniProtKB-SubCell"/>
</dbReference>
<keyword evidence="3" id="KW-1003">Cell membrane</keyword>
<comment type="similarity">
    <text evidence="7">Belongs to the binding-protein-dependent transport system permease family.</text>
</comment>
<proteinExistence type="inferred from homology"/>
<evidence type="ECO:0000256" key="4">
    <source>
        <dbReference type="ARBA" id="ARBA00022692"/>
    </source>
</evidence>
<dbReference type="Proteomes" id="UP000291591">
    <property type="component" value="Unassembled WGS sequence"/>
</dbReference>
<feature type="domain" description="ABC transmembrane type-1" evidence="8">
    <location>
        <begin position="60"/>
        <end position="249"/>
    </location>
</feature>
<organism evidence="9 10">
    <name type="scientific">Pseudonocardia sediminis</name>
    <dbReference type="NCBI Taxonomy" id="1397368"/>
    <lineage>
        <taxon>Bacteria</taxon>
        <taxon>Bacillati</taxon>
        <taxon>Actinomycetota</taxon>
        <taxon>Actinomycetes</taxon>
        <taxon>Pseudonocardiales</taxon>
        <taxon>Pseudonocardiaceae</taxon>
        <taxon>Pseudonocardia</taxon>
    </lineage>
</organism>
<name>A0A4Q7V2R5_PSEST</name>
<gene>
    <name evidence="9" type="ORF">EV383_4700</name>
</gene>
<comment type="caution">
    <text evidence="9">The sequence shown here is derived from an EMBL/GenBank/DDBJ whole genome shotgun (WGS) entry which is preliminary data.</text>
</comment>
<evidence type="ECO:0000256" key="1">
    <source>
        <dbReference type="ARBA" id="ARBA00004651"/>
    </source>
</evidence>
<feature type="transmembrane region" description="Helical" evidence="7">
    <location>
        <begin position="95"/>
        <end position="117"/>
    </location>
</feature>
<dbReference type="InterPro" id="IPR035906">
    <property type="entry name" value="MetI-like_sf"/>
</dbReference>
<comment type="subcellular location">
    <subcellularLocation>
        <location evidence="1 7">Cell membrane</location>
        <topology evidence="1 7">Multi-pass membrane protein</topology>
    </subcellularLocation>
</comment>
<reference evidence="9 10" key="1">
    <citation type="submission" date="2019-02" db="EMBL/GenBank/DDBJ databases">
        <title>Sequencing the genomes of 1000 actinobacteria strains.</title>
        <authorList>
            <person name="Klenk H.-P."/>
        </authorList>
    </citation>
    <scope>NUCLEOTIDE SEQUENCE [LARGE SCALE GENOMIC DNA]</scope>
    <source>
        <strain evidence="9 10">DSM 45779</strain>
    </source>
</reference>
<dbReference type="CDD" id="cd06261">
    <property type="entry name" value="TM_PBP2"/>
    <property type="match status" value="1"/>
</dbReference>